<sequence length="566" mass="64691">MCGIFSLINNTFENSNIQAAFNKGQSRGPEYSNLCFGKVDASVAFGFHRLAINGLDEISHQPLIFESCSLICNGEIYNYKQLAKDMNIKLKTNSDCEIIIHLYTKYGIAQTLTLLDGVFAFILMDYKHNNIYVARDPYGVRPLFMAKNNGNFYGFASLMKQLIKLDPALEISQFPPGHYMLFKNENNETNSYTPSPIVSFNSVDHISVDCTINSEKIAFQRIRSSLEYAVKKRVYNTDRDIACLLSGGLDSSLVASLVSKYYKKCPKNIHKKLHTWSIGLPGSEDLKNAQIVADFIGSHHHSIEITETDLLEAIDKVIYHTETYDTTSIRASVPNWLISKCIKDYENVSDAKVIFNGDGSDEVTGGYLYFHYINDPQNFDIECKNLLKNIHFFDVLRSDRSISNHGLEARTPFLDRGFVQTYLSIPPYIRCHTTNQLCEKFLLRKAFDDGRTLPKKVLWRTKEAFSDGVSKQSNSWHNIIKTFVKTKIFTGENYPESDAEIIESLISKHNITINPPKTLEQLFYRLIFEKYFPEKGNVVPYFWMPKFTDTDDASARSLSIYKKIHN</sequence>
<evidence type="ECO:0000256" key="7">
    <source>
        <dbReference type="ARBA" id="ARBA00022888"/>
    </source>
</evidence>
<dbReference type="Gene3D" id="3.60.20.10">
    <property type="entry name" value="Glutamine Phosphoribosylpyrophosphate, subunit 1, domain 1"/>
    <property type="match status" value="1"/>
</dbReference>
<keyword evidence="5" id="KW-0547">Nucleotide-binding</keyword>
<keyword evidence="7" id="KW-0061">Asparagine biosynthesis</keyword>
<dbReference type="GO" id="GO:0005829">
    <property type="term" value="C:cytosol"/>
    <property type="evidence" value="ECO:0007669"/>
    <property type="project" value="TreeGrafter"/>
</dbReference>
<keyword evidence="4" id="KW-0028">Amino-acid biosynthesis</keyword>
<dbReference type="CDD" id="cd00712">
    <property type="entry name" value="AsnB"/>
    <property type="match status" value="1"/>
</dbReference>
<evidence type="ECO:0000256" key="8">
    <source>
        <dbReference type="ARBA" id="ARBA00022962"/>
    </source>
</evidence>
<evidence type="ECO:0000256" key="6">
    <source>
        <dbReference type="ARBA" id="ARBA00022840"/>
    </source>
</evidence>
<evidence type="ECO:0000256" key="1">
    <source>
        <dbReference type="ARBA" id="ARBA00005187"/>
    </source>
</evidence>
<dbReference type="Pfam" id="PF00733">
    <property type="entry name" value="Asn_synthase"/>
    <property type="match status" value="2"/>
</dbReference>
<evidence type="ECO:0000259" key="11">
    <source>
        <dbReference type="PROSITE" id="PS51278"/>
    </source>
</evidence>
<comment type="pathway">
    <text evidence="1">Amino-acid biosynthesis; L-asparagine biosynthesis; L-asparagine from L-aspartate (L-Gln route): step 1/1.</text>
</comment>
<dbReference type="PROSITE" id="PS51278">
    <property type="entry name" value="GATASE_TYPE_2"/>
    <property type="match status" value="1"/>
</dbReference>
<dbReference type="InterPro" id="IPR006426">
    <property type="entry name" value="Asn_synth_AEB"/>
</dbReference>
<dbReference type="PANTHER" id="PTHR11772">
    <property type="entry name" value="ASPARAGINE SYNTHETASE"/>
    <property type="match status" value="1"/>
</dbReference>
<dbReference type="EMBL" id="MN740234">
    <property type="protein sequence ID" value="QHT95090.1"/>
    <property type="molecule type" value="Genomic_DNA"/>
</dbReference>
<keyword evidence="3" id="KW-0436">Ligase</keyword>
<evidence type="ECO:0000256" key="5">
    <source>
        <dbReference type="ARBA" id="ARBA00022741"/>
    </source>
</evidence>
<evidence type="ECO:0000256" key="4">
    <source>
        <dbReference type="ARBA" id="ARBA00022605"/>
    </source>
</evidence>
<dbReference type="GO" id="GO:0005524">
    <property type="term" value="F:ATP binding"/>
    <property type="evidence" value="ECO:0007669"/>
    <property type="project" value="UniProtKB-KW"/>
</dbReference>
<reference evidence="12" key="1">
    <citation type="journal article" date="2020" name="Nature">
        <title>Giant virus diversity and host interactions through global metagenomics.</title>
        <authorList>
            <person name="Schulz F."/>
            <person name="Roux S."/>
            <person name="Paez-Espino D."/>
            <person name="Jungbluth S."/>
            <person name="Walsh D.A."/>
            <person name="Denef V.J."/>
            <person name="McMahon K.D."/>
            <person name="Konstantinidis K.T."/>
            <person name="Eloe-Fadrosh E.A."/>
            <person name="Kyrpides N.C."/>
            <person name="Woyke T."/>
        </authorList>
    </citation>
    <scope>NUCLEOTIDE SEQUENCE</scope>
    <source>
        <strain evidence="12">GVMAG-M-3300024261-37</strain>
    </source>
</reference>
<evidence type="ECO:0000256" key="3">
    <source>
        <dbReference type="ARBA" id="ARBA00022598"/>
    </source>
</evidence>
<dbReference type="InterPro" id="IPR050795">
    <property type="entry name" value="Asn_Synthetase"/>
</dbReference>
<dbReference type="AlphaFoldDB" id="A0A6C0IR93"/>
<dbReference type="InterPro" id="IPR017932">
    <property type="entry name" value="GATase_2_dom"/>
</dbReference>
<dbReference type="InterPro" id="IPR014729">
    <property type="entry name" value="Rossmann-like_a/b/a_fold"/>
</dbReference>
<feature type="domain" description="Glutamine amidotransferase type-2" evidence="11">
    <location>
        <begin position="2"/>
        <end position="185"/>
    </location>
</feature>
<dbReference type="PIRSF" id="PIRSF001589">
    <property type="entry name" value="Asn_synthetase_glu-h"/>
    <property type="match status" value="1"/>
</dbReference>
<accession>A0A6C0IR93</accession>
<dbReference type="InterPro" id="IPR029055">
    <property type="entry name" value="Ntn_hydrolases_N"/>
</dbReference>
<evidence type="ECO:0000256" key="9">
    <source>
        <dbReference type="ARBA" id="ARBA00030234"/>
    </source>
</evidence>
<keyword evidence="6" id="KW-0067">ATP-binding</keyword>
<dbReference type="SUPFAM" id="SSF56235">
    <property type="entry name" value="N-terminal nucleophile aminohydrolases (Ntn hydrolases)"/>
    <property type="match status" value="1"/>
</dbReference>
<dbReference type="InterPro" id="IPR001962">
    <property type="entry name" value="Asn_synthase"/>
</dbReference>
<dbReference type="EC" id="6.3.5.4" evidence="2"/>
<dbReference type="Pfam" id="PF13537">
    <property type="entry name" value="GATase_7"/>
    <property type="match status" value="1"/>
</dbReference>
<evidence type="ECO:0000313" key="12">
    <source>
        <dbReference type="EMBL" id="QHT95090.1"/>
    </source>
</evidence>
<proteinExistence type="predicted"/>
<dbReference type="Gene3D" id="3.40.50.620">
    <property type="entry name" value="HUPs"/>
    <property type="match status" value="1"/>
</dbReference>
<dbReference type="NCBIfam" id="TIGR01536">
    <property type="entry name" value="asn_synth_AEB"/>
    <property type="match status" value="1"/>
</dbReference>
<dbReference type="GO" id="GO:0004066">
    <property type="term" value="F:asparagine synthase (glutamine-hydrolyzing) activity"/>
    <property type="evidence" value="ECO:0007669"/>
    <property type="project" value="UniProtKB-EC"/>
</dbReference>
<dbReference type="SUPFAM" id="SSF52402">
    <property type="entry name" value="Adenine nucleotide alpha hydrolases-like"/>
    <property type="match status" value="1"/>
</dbReference>
<dbReference type="GO" id="GO:0006529">
    <property type="term" value="P:asparagine biosynthetic process"/>
    <property type="evidence" value="ECO:0007669"/>
    <property type="project" value="UniProtKB-KW"/>
</dbReference>
<evidence type="ECO:0000256" key="10">
    <source>
        <dbReference type="ARBA" id="ARBA00048741"/>
    </source>
</evidence>
<organism evidence="12">
    <name type="scientific">viral metagenome</name>
    <dbReference type="NCBI Taxonomy" id="1070528"/>
    <lineage>
        <taxon>unclassified sequences</taxon>
        <taxon>metagenomes</taxon>
        <taxon>organismal metagenomes</taxon>
    </lineage>
</organism>
<dbReference type="InterPro" id="IPR033738">
    <property type="entry name" value="AsnB_N"/>
</dbReference>
<dbReference type="CDD" id="cd01991">
    <property type="entry name" value="Asn_synthase_B_C"/>
    <property type="match status" value="1"/>
</dbReference>
<evidence type="ECO:0000256" key="2">
    <source>
        <dbReference type="ARBA" id="ARBA00012737"/>
    </source>
</evidence>
<dbReference type="PANTHER" id="PTHR11772:SF23">
    <property type="entry name" value="ASPARAGINE SYNTHETASE [GLUTAMINE-HYDROLYZING]"/>
    <property type="match status" value="1"/>
</dbReference>
<protein>
    <recommendedName>
        <fullName evidence="2">asparagine synthase (glutamine-hydrolyzing)</fullName>
        <ecNumber evidence="2">6.3.5.4</ecNumber>
    </recommendedName>
    <alternativeName>
        <fullName evidence="9">Glutamine-dependent asparagine synthetase</fullName>
    </alternativeName>
</protein>
<comment type="catalytic activity">
    <reaction evidence="10">
        <text>L-aspartate + L-glutamine + ATP + H2O = L-asparagine + L-glutamate + AMP + diphosphate + H(+)</text>
        <dbReference type="Rhea" id="RHEA:12228"/>
        <dbReference type="ChEBI" id="CHEBI:15377"/>
        <dbReference type="ChEBI" id="CHEBI:15378"/>
        <dbReference type="ChEBI" id="CHEBI:29985"/>
        <dbReference type="ChEBI" id="CHEBI:29991"/>
        <dbReference type="ChEBI" id="CHEBI:30616"/>
        <dbReference type="ChEBI" id="CHEBI:33019"/>
        <dbReference type="ChEBI" id="CHEBI:58048"/>
        <dbReference type="ChEBI" id="CHEBI:58359"/>
        <dbReference type="ChEBI" id="CHEBI:456215"/>
        <dbReference type="EC" id="6.3.5.4"/>
    </reaction>
</comment>
<keyword evidence="8" id="KW-0315">Glutamine amidotransferase</keyword>
<name>A0A6C0IR93_9ZZZZ</name>